<dbReference type="GO" id="GO:0005737">
    <property type="term" value="C:cytoplasm"/>
    <property type="evidence" value="ECO:0007669"/>
    <property type="project" value="UniProtKB-SubCell"/>
</dbReference>
<comment type="subcellular location">
    <subcellularLocation>
        <location evidence="2">Cytoplasm</location>
    </subcellularLocation>
    <subcellularLocation>
        <location evidence="1">Nucleus</location>
    </subcellularLocation>
</comment>
<gene>
    <name evidence="13" type="ORF">A3Q56_03890</name>
</gene>
<comment type="catalytic activity">
    <reaction evidence="10">
        <text>N-terminal L-seryl-[histone H2A] + acetyl-CoA = N-terminal N(alpha)-acetyl-L-seryl-[histone H2A] + CoA + H(+)</text>
        <dbReference type="Rhea" id="RHEA:50600"/>
        <dbReference type="Rhea" id="RHEA-COMP:12742"/>
        <dbReference type="Rhea" id="RHEA-COMP:12744"/>
        <dbReference type="ChEBI" id="CHEBI:15378"/>
        <dbReference type="ChEBI" id="CHEBI:57287"/>
        <dbReference type="ChEBI" id="CHEBI:57288"/>
        <dbReference type="ChEBI" id="CHEBI:64738"/>
        <dbReference type="ChEBI" id="CHEBI:83690"/>
        <dbReference type="EC" id="2.3.1.257"/>
    </reaction>
</comment>
<dbReference type="PROSITE" id="PS51186">
    <property type="entry name" value="GNAT"/>
    <property type="match status" value="1"/>
</dbReference>
<dbReference type="EMBL" id="LWCA01000458">
    <property type="protein sequence ID" value="OAF68371.1"/>
    <property type="molecule type" value="Genomic_DNA"/>
</dbReference>
<dbReference type="GO" id="GO:0043998">
    <property type="term" value="F:histone H2A acetyltransferase activity"/>
    <property type="evidence" value="ECO:0007669"/>
    <property type="project" value="InterPro"/>
</dbReference>
<evidence type="ECO:0000313" key="14">
    <source>
        <dbReference type="Proteomes" id="UP000078046"/>
    </source>
</evidence>
<protein>
    <recommendedName>
        <fullName evidence="5">N-alpha-acetyltransferase 40</fullName>
        <ecNumber evidence="4">2.3.1.257</ecNumber>
    </recommendedName>
</protein>
<dbReference type="InterPro" id="IPR000182">
    <property type="entry name" value="GNAT_dom"/>
</dbReference>
<evidence type="ECO:0000313" key="13">
    <source>
        <dbReference type="EMBL" id="OAF68371.1"/>
    </source>
</evidence>
<organism evidence="13 14">
    <name type="scientific">Intoshia linei</name>
    <dbReference type="NCBI Taxonomy" id="1819745"/>
    <lineage>
        <taxon>Eukaryota</taxon>
        <taxon>Metazoa</taxon>
        <taxon>Spiralia</taxon>
        <taxon>Lophotrochozoa</taxon>
        <taxon>Mesozoa</taxon>
        <taxon>Orthonectida</taxon>
        <taxon>Rhopaluridae</taxon>
        <taxon>Intoshia</taxon>
    </lineage>
</organism>
<dbReference type="Pfam" id="PF00583">
    <property type="entry name" value="Acetyltransf_1"/>
    <property type="match status" value="1"/>
</dbReference>
<dbReference type="GO" id="GO:1990189">
    <property type="term" value="F:protein N-terminal-serine acetyltransferase activity"/>
    <property type="evidence" value="ECO:0007669"/>
    <property type="project" value="UniProtKB-EC"/>
</dbReference>
<evidence type="ECO:0000256" key="4">
    <source>
        <dbReference type="ARBA" id="ARBA00012950"/>
    </source>
</evidence>
<dbReference type="OrthoDB" id="424551at2759"/>
<dbReference type="EC" id="2.3.1.257" evidence="4"/>
<evidence type="ECO:0000256" key="9">
    <source>
        <dbReference type="ARBA" id="ARBA00023315"/>
    </source>
</evidence>
<dbReference type="InterPro" id="IPR016181">
    <property type="entry name" value="Acyl_CoA_acyltransferase"/>
</dbReference>
<evidence type="ECO:0000256" key="10">
    <source>
        <dbReference type="ARBA" id="ARBA00047821"/>
    </source>
</evidence>
<comment type="caution">
    <text evidence="13">The sequence shown here is derived from an EMBL/GenBank/DDBJ whole genome shotgun (WGS) entry which is preliminary data.</text>
</comment>
<evidence type="ECO:0000256" key="1">
    <source>
        <dbReference type="ARBA" id="ARBA00004123"/>
    </source>
</evidence>
<evidence type="ECO:0000256" key="2">
    <source>
        <dbReference type="ARBA" id="ARBA00004496"/>
    </source>
</evidence>
<dbReference type="PANTHER" id="PTHR20531">
    <property type="entry name" value="N-ALPHA-ACETYLTRANSFERASE 40"/>
    <property type="match status" value="1"/>
</dbReference>
<dbReference type="PANTHER" id="PTHR20531:SF1">
    <property type="entry name" value="N-ALPHA-ACETYLTRANSFERASE 40"/>
    <property type="match status" value="1"/>
</dbReference>
<evidence type="ECO:0000256" key="11">
    <source>
        <dbReference type="ARBA" id="ARBA00049524"/>
    </source>
</evidence>
<name>A0A177B450_9BILA</name>
<evidence type="ECO:0000256" key="8">
    <source>
        <dbReference type="ARBA" id="ARBA00023242"/>
    </source>
</evidence>
<comment type="catalytic activity">
    <reaction evidence="11">
        <text>N-terminal L-seryl-[histone H4] + acetyl-CoA = N-terminal N(alpha)-acetyl-L-seryl-[histone H4] + CoA + H(+)</text>
        <dbReference type="Rhea" id="RHEA:50596"/>
        <dbReference type="Rhea" id="RHEA-COMP:12740"/>
        <dbReference type="Rhea" id="RHEA-COMP:12743"/>
        <dbReference type="ChEBI" id="CHEBI:15378"/>
        <dbReference type="ChEBI" id="CHEBI:57287"/>
        <dbReference type="ChEBI" id="CHEBI:57288"/>
        <dbReference type="ChEBI" id="CHEBI:64738"/>
        <dbReference type="ChEBI" id="CHEBI:83690"/>
        <dbReference type="EC" id="2.3.1.257"/>
    </reaction>
</comment>
<reference evidence="13 14" key="1">
    <citation type="submission" date="2016-04" db="EMBL/GenBank/DDBJ databases">
        <title>The genome of Intoshia linei affirms orthonectids as highly simplified spiralians.</title>
        <authorList>
            <person name="Mikhailov K.V."/>
            <person name="Slusarev G.S."/>
            <person name="Nikitin M.A."/>
            <person name="Logacheva M.D."/>
            <person name="Penin A."/>
            <person name="Aleoshin V."/>
            <person name="Panchin Y.V."/>
        </authorList>
    </citation>
    <scope>NUCLEOTIDE SEQUENCE [LARGE SCALE GENOMIC DNA]</scope>
    <source>
        <strain evidence="13">Intl2013</strain>
        <tissue evidence="13">Whole animal</tissue>
    </source>
</reference>
<keyword evidence="7 13" id="KW-0808">Transferase</keyword>
<evidence type="ECO:0000256" key="5">
    <source>
        <dbReference type="ARBA" id="ARBA00015043"/>
    </source>
</evidence>
<dbReference type="AlphaFoldDB" id="A0A177B450"/>
<dbReference type="Proteomes" id="UP000078046">
    <property type="component" value="Unassembled WGS sequence"/>
</dbReference>
<evidence type="ECO:0000259" key="12">
    <source>
        <dbReference type="PROSITE" id="PS51186"/>
    </source>
</evidence>
<keyword evidence="8" id="KW-0539">Nucleus</keyword>
<dbReference type="InterPro" id="IPR039949">
    <property type="entry name" value="NAA40"/>
</dbReference>
<accession>A0A177B450</accession>
<evidence type="ECO:0000256" key="7">
    <source>
        <dbReference type="ARBA" id="ARBA00022679"/>
    </source>
</evidence>
<evidence type="ECO:0000256" key="3">
    <source>
        <dbReference type="ARBA" id="ARBA00008870"/>
    </source>
</evidence>
<keyword evidence="9" id="KW-0012">Acyltransferase</keyword>
<evidence type="ECO:0000256" key="6">
    <source>
        <dbReference type="ARBA" id="ARBA00022490"/>
    </source>
</evidence>
<keyword evidence="6" id="KW-0963">Cytoplasm</keyword>
<feature type="domain" description="N-acetyltransferase" evidence="12">
    <location>
        <begin position="51"/>
        <end position="197"/>
    </location>
</feature>
<proteinExistence type="inferred from homology"/>
<comment type="similarity">
    <text evidence="3">Belongs to the acetyltransferase family. NAA40 subfamily.</text>
</comment>
<keyword evidence="14" id="KW-1185">Reference proteome</keyword>
<dbReference type="GO" id="GO:0005634">
    <property type="term" value="C:nucleus"/>
    <property type="evidence" value="ECO:0007669"/>
    <property type="project" value="UniProtKB-SubCell"/>
</dbReference>
<dbReference type="SUPFAM" id="SSF55729">
    <property type="entry name" value="Acyl-CoA N-acyltransferases (Nat)"/>
    <property type="match status" value="1"/>
</dbReference>
<dbReference type="Gene3D" id="3.40.630.30">
    <property type="match status" value="1"/>
</dbReference>
<sequence>MDNENVCNVIQDTLNDVLIFCTNSSGGIKRNTLNQPHDIRHRYGRYMNSKCVQKCVDLIKTNLYADYMESGWGWSNDDKRKEIVEHNNHAILLEDNVQDIMGFVLFDFEKCETTRKPILYCSELHVSPYYVKLGYGSLLADIIEKIAYTTKQTKIVLTVFKSNMVAISFYIKRGYKTDVTDPFFHKKKCTYNILSKEIIK</sequence>
<dbReference type="GO" id="GO:0010485">
    <property type="term" value="F:histone H4 acetyltransferase activity"/>
    <property type="evidence" value="ECO:0007669"/>
    <property type="project" value="InterPro"/>
</dbReference>